<evidence type="ECO:0008006" key="4">
    <source>
        <dbReference type="Google" id="ProtNLM"/>
    </source>
</evidence>
<protein>
    <recommendedName>
        <fullName evidence="4">Transcription factor CBF/NF-Y/archaeal histone domain-containing protein</fullName>
    </recommendedName>
</protein>
<comment type="caution">
    <text evidence="2">The sequence shown here is derived from an EMBL/GenBank/DDBJ whole genome shotgun (WGS) entry which is preliminary data.</text>
</comment>
<dbReference type="AlphaFoldDB" id="A0AAD7CBG1"/>
<dbReference type="Gene3D" id="1.10.20.10">
    <property type="entry name" value="Histone, subunit A"/>
    <property type="match status" value="1"/>
</dbReference>
<dbReference type="GO" id="GO:0046982">
    <property type="term" value="F:protein heterodimerization activity"/>
    <property type="evidence" value="ECO:0007669"/>
    <property type="project" value="InterPro"/>
</dbReference>
<sequence>MDSDSLAPSVASPPVLDADEEEDELISDVEDAVEREPGESLLPAHRLEGIIQAEGVMGTLALSKEGLFLLSIATEEFIKRLVQGGQRQAGVERRTMVTYRDMAATTEQYQEFMFLKETIPYPVSLSEALQLREAKEKEILEDALVAPTSTVATASTSKSKGKSRANGKEKQSRASSGSRTQSRAHSQVRWEHQEVPPPPSNGHVSAPPPPNPRGGPEAGWTRWPNGENFITVNPLPIGSSPLANGFTTSIHQPPPPPPVNGHTSRDTEPPPSRQHANYWQHGDAPRTSAPRPLDATVAPDASPNDPPPPAETVSSQPAPSTLLFGAPGDPPSLISHNPGRTIYSQKKVTQ</sequence>
<proteinExistence type="predicted"/>
<feature type="compositionally biased region" description="Polar residues" evidence="1">
    <location>
        <begin position="241"/>
        <end position="251"/>
    </location>
</feature>
<dbReference type="SUPFAM" id="SSF47113">
    <property type="entry name" value="Histone-fold"/>
    <property type="match status" value="1"/>
</dbReference>
<feature type="region of interest" description="Disordered" evidence="1">
    <location>
        <begin position="149"/>
        <end position="350"/>
    </location>
</feature>
<feature type="compositionally biased region" description="Low complexity" evidence="1">
    <location>
        <begin position="149"/>
        <end position="158"/>
    </location>
</feature>
<dbReference type="EMBL" id="JARKIF010000003">
    <property type="protein sequence ID" value="KAJ7644121.1"/>
    <property type="molecule type" value="Genomic_DNA"/>
</dbReference>
<keyword evidence="3" id="KW-1185">Reference proteome</keyword>
<feature type="region of interest" description="Disordered" evidence="1">
    <location>
        <begin position="1"/>
        <end position="25"/>
    </location>
</feature>
<dbReference type="InterPro" id="IPR009072">
    <property type="entry name" value="Histone-fold"/>
</dbReference>
<organism evidence="2 3">
    <name type="scientific">Roridomyces roridus</name>
    <dbReference type="NCBI Taxonomy" id="1738132"/>
    <lineage>
        <taxon>Eukaryota</taxon>
        <taxon>Fungi</taxon>
        <taxon>Dikarya</taxon>
        <taxon>Basidiomycota</taxon>
        <taxon>Agaricomycotina</taxon>
        <taxon>Agaricomycetes</taxon>
        <taxon>Agaricomycetidae</taxon>
        <taxon>Agaricales</taxon>
        <taxon>Marasmiineae</taxon>
        <taxon>Mycenaceae</taxon>
        <taxon>Roridomyces</taxon>
    </lineage>
</organism>
<feature type="compositionally biased region" description="Pro residues" evidence="1">
    <location>
        <begin position="195"/>
        <end position="213"/>
    </location>
</feature>
<evidence type="ECO:0000313" key="3">
    <source>
        <dbReference type="Proteomes" id="UP001221142"/>
    </source>
</evidence>
<gene>
    <name evidence="2" type="ORF">FB45DRAFT_896982</name>
</gene>
<feature type="compositionally biased region" description="Polar residues" evidence="1">
    <location>
        <begin position="173"/>
        <end position="185"/>
    </location>
</feature>
<accession>A0AAD7CBG1</accession>
<name>A0AAD7CBG1_9AGAR</name>
<dbReference type="Proteomes" id="UP001221142">
    <property type="component" value="Unassembled WGS sequence"/>
</dbReference>
<reference evidence="2" key="1">
    <citation type="submission" date="2023-03" db="EMBL/GenBank/DDBJ databases">
        <title>Massive genome expansion in bonnet fungi (Mycena s.s.) driven by repeated elements and novel gene families across ecological guilds.</title>
        <authorList>
            <consortium name="Lawrence Berkeley National Laboratory"/>
            <person name="Harder C.B."/>
            <person name="Miyauchi S."/>
            <person name="Viragh M."/>
            <person name="Kuo A."/>
            <person name="Thoen E."/>
            <person name="Andreopoulos B."/>
            <person name="Lu D."/>
            <person name="Skrede I."/>
            <person name="Drula E."/>
            <person name="Henrissat B."/>
            <person name="Morin E."/>
            <person name="Kohler A."/>
            <person name="Barry K."/>
            <person name="LaButti K."/>
            <person name="Morin E."/>
            <person name="Salamov A."/>
            <person name="Lipzen A."/>
            <person name="Mereny Z."/>
            <person name="Hegedus B."/>
            <person name="Baldrian P."/>
            <person name="Stursova M."/>
            <person name="Weitz H."/>
            <person name="Taylor A."/>
            <person name="Grigoriev I.V."/>
            <person name="Nagy L.G."/>
            <person name="Martin F."/>
            <person name="Kauserud H."/>
        </authorList>
    </citation>
    <scope>NUCLEOTIDE SEQUENCE</scope>
    <source>
        <strain evidence="2">9284</strain>
    </source>
</reference>
<evidence type="ECO:0000256" key="1">
    <source>
        <dbReference type="SAM" id="MobiDB-lite"/>
    </source>
</evidence>
<evidence type="ECO:0000313" key="2">
    <source>
        <dbReference type="EMBL" id="KAJ7644121.1"/>
    </source>
</evidence>